<name>A0ABN0T2A9_9GAMM</name>
<evidence type="ECO:0000256" key="8">
    <source>
        <dbReference type="RuleBase" id="RU003956"/>
    </source>
</evidence>
<dbReference type="Pfam" id="PF00484">
    <property type="entry name" value="Pro_CA"/>
    <property type="match status" value="1"/>
</dbReference>
<reference evidence="9 10" key="1">
    <citation type="journal article" date="2019" name="Int. J. Syst. Evol. Microbiol.">
        <title>The Global Catalogue of Microorganisms (GCM) 10K type strain sequencing project: providing services to taxonomists for standard genome sequencing and annotation.</title>
        <authorList>
            <consortium name="The Broad Institute Genomics Platform"/>
            <consortium name="The Broad Institute Genome Sequencing Center for Infectious Disease"/>
            <person name="Wu L."/>
            <person name="Ma J."/>
        </authorList>
    </citation>
    <scope>NUCLEOTIDE SEQUENCE [LARGE SCALE GENOMIC DNA]</scope>
    <source>
        <strain evidence="9 10">JCM 16211</strain>
    </source>
</reference>
<gene>
    <name evidence="9" type="primary">can</name>
    <name evidence="9" type="ORF">GCM10009123_16580</name>
</gene>
<comment type="function">
    <text evidence="8">Reversible hydration of carbon dioxide.</text>
</comment>
<evidence type="ECO:0000313" key="10">
    <source>
        <dbReference type="Proteomes" id="UP001501221"/>
    </source>
</evidence>
<comment type="similarity">
    <text evidence="2 8">Belongs to the beta-class carbonic anhydrase family.</text>
</comment>
<keyword evidence="10" id="KW-1185">Reference proteome</keyword>
<evidence type="ECO:0000256" key="3">
    <source>
        <dbReference type="ARBA" id="ARBA00012925"/>
    </source>
</evidence>
<evidence type="ECO:0000256" key="7">
    <source>
        <dbReference type="ARBA" id="ARBA00048348"/>
    </source>
</evidence>
<dbReference type="InterPro" id="IPR015892">
    <property type="entry name" value="Carbonic_anhydrase_CS"/>
</dbReference>
<comment type="caution">
    <text evidence="9">The sequence shown here is derived from an EMBL/GenBank/DDBJ whole genome shotgun (WGS) entry which is preliminary data.</text>
</comment>
<evidence type="ECO:0000256" key="1">
    <source>
        <dbReference type="ARBA" id="ARBA00001947"/>
    </source>
</evidence>
<organism evidence="9 10">
    <name type="scientific">Kangiella japonica</name>
    <dbReference type="NCBI Taxonomy" id="647384"/>
    <lineage>
        <taxon>Bacteria</taxon>
        <taxon>Pseudomonadati</taxon>
        <taxon>Pseudomonadota</taxon>
        <taxon>Gammaproteobacteria</taxon>
        <taxon>Kangiellales</taxon>
        <taxon>Kangiellaceae</taxon>
        <taxon>Kangiella</taxon>
    </lineage>
</organism>
<evidence type="ECO:0000256" key="5">
    <source>
        <dbReference type="ARBA" id="ARBA00022833"/>
    </source>
</evidence>
<dbReference type="InterPro" id="IPR036874">
    <property type="entry name" value="Carbonic_anhydrase_sf"/>
</dbReference>
<evidence type="ECO:0000313" key="9">
    <source>
        <dbReference type="EMBL" id="GAA0209852.1"/>
    </source>
</evidence>
<dbReference type="EMBL" id="BAAAFM010000003">
    <property type="protein sequence ID" value="GAA0209852.1"/>
    <property type="molecule type" value="Genomic_DNA"/>
</dbReference>
<dbReference type="PROSITE" id="PS00705">
    <property type="entry name" value="PROK_CO2_ANHYDRASE_2"/>
    <property type="match status" value="1"/>
</dbReference>
<dbReference type="RefSeq" id="WP_343989115.1">
    <property type="nucleotide sequence ID" value="NZ_BAAAFM010000003.1"/>
</dbReference>
<dbReference type="PANTHER" id="PTHR11002:SF76">
    <property type="entry name" value="CARBONIC ANHYDRASE"/>
    <property type="match status" value="1"/>
</dbReference>
<evidence type="ECO:0000256" key="6">
    <source>
        <dbReference type="ARBA" id="ARBA00023239"/>
    </source>
</evidence>
<evidence type="ECO:0000256" key="2">
    <source>
        <dbReference type="ARBA" id="ARBA00006217"/>
    </source>
</evidence>
<dbReference type="SMART" id="SM00947">
    <property type="entry name" value="Pro_CA"/>
    <property type="match status" value="1"/>
</dbReference>
<keyword evidence="5 8" id="KW-0862">Zinc</keyword>
<dbReference type="PANTHER" id="PTHR11002">
    <property type="entry name" value="CARBONIC ANHYDRASE"/>
    <property type="match status" value="1"/>
</dbReference>
<protein>
    <recommendedName>
        <fullName evidence="3 8">Carbonic anhydrase</fullName>
        <ecNumber evidence="3 8">4.2.1.1</ecNumber>
    </recommendedName>
    <alternativeName>
        <fullName evidence="8">Carbonate dehydratase</fullName>
    </alternativeName>
</protein>
<dbReference type="EC" id="4.2.1.1" evidence="3 8"/>
<dbReference type="CDD" id="cd00883">
    <property type="entry name" value="beta_CA_cladeA"/>
    <property type="match status" value="1"/>
</dbReference>
<sequence>MSDVKKLLEQNREWAANKLGEKPNFFNELSEQQAPKYFWIGCSDSRVPANQITGLMPGEVFVHRNVANVVSHVDLNCLSVMQFAVEVLKVEHIIVCGHYGCGGVNAALSNKQLGLIDSWLTNIKDVYIKHEEKFKTITDESERSDLMCELNVIQQAQNVCESTIVQDAWKRGQKLSVHGWCYSLKNGHIKDLEVSTSGPSKNHEIYQYER</sequence>
<dbReference type="SUPFAM" id="SSF53056">
    <property type="entry name" value="beta-carbonic anhydrase, cab"/>
    <property type="match status" value="1"/>
</dbReference>
<comment type="catalytic activity">
    <reaction evidence="7 8">
        <text>hydrogencarbonate + H(+) = CO2 + H2O</text>
        <dbReference type="Rhea" id="RHEA:10748"/>
        <dbReference type="ChEBI" id="CHEBI:15377"/>
        <dbReference type="ChEBI" id="CHEBI:15378"/>
        <dbReference type="ChEBI" id="CHEBI:16526"/>
        <dbReference type="ChEBI" id="CHEBI:17544"/>
        <dbReference type="EC" id="4.2.1.1"/>
    </reaction>
</comment>
<proteinExistence type="inferred from homology"/>
<dbReference type="InterPro" id="IPR001765">
    <property type="entry name" value="Carbonic_anhydrase"/>
</dbReference>
<dbReference type="NCBIfam" id="NF007756">
    <property type="entry name" value="PRK10437.1"/>
    <property type="match status" value="1"/>
</dbReference>
<dbReference type="Gene3D" id="3.40.1050.10">
    <property type="entry name" value="Carbonic anhydrase"/>
    <property type="match status" value="1"/>
</dbReference>
<dbReference type="Proteomes" id="UP001501221">
    <property type="component" value="Unassembled WGS sequence"/>
</dbReference>
<dbReference type="PROSITE" id="PS00704">
    <property type="entry name" value="PROK_CO2_ANHYDRASE_1"/>
    <property type="match status" value="1"/>
</dbReference>
<accession>A0ABN0T2A9</accession>
<evidence type="ECO:0000256" key="4">
    <source>
        <dbReference type="ARBA" id="ARBA00022723"/>
    </source>
</evidence>
<comment type="cofactor">
    <cofactor evidence="1">
        <name>Zn(2+)</name>
        <dbReference type="ChEBI" id="CHEBI:29105"/>
    </cofactor>
</comment>
<keyword evidence="4" id="KW-0479">Metal-binding</keyword>
<keyword evidence="6 8" id="KW-0456">Lyase</keyword>